<dbReference type="AlphaFoldDB" id="A0A1J1HEE2"/>
<feature type="domain" description="VWFC" evidence="2">
    <location>
        <begin position="148"/>
        <end position="209"/>
    </location>
</feature>
<keyword evidence="1" id="KW-0732">Signal</keyword>
<dbReference type="InterPro" id="IPR052624">
    <property type="entry name" value="CRIM1"/>
</dbReference>
<gene>
    <name evidence="3" type="primary">similar to Kielin</name>
    <name evidence="3" type="synonym">chordin-like protein</name>
    <name evidence="3" type="ORF">CLUMA_CG000054</name>
</gene>
<protein>
    <submittedName>
        <fullName evidence="3">CLUMA_CG000054, isoform A</fullName>
    </submittedName>
</protein>
<feature type="signal peptide" evidence="1">
    <location>
        <begin position="1"/>
        <end position="21"/>
    </location>
</feature>
<feature type="chain" id="PRO_5009619008" evidence="1">
    <location>
        <begin position="22"/>
        <end position="758"/>
    </location>
</feature>
<evidence type="ECO:0000259" key="2">
    <source>
        <dbReference type="PROSITE" id="PS50184"/>
    </source>
</evidence>
<keyword evidence="4" id="KW-1185">Reference proteome</keyword>
<dbReference type="SMART" id="SM00214">
    <property type="entry name" value="VWC"/>
    <property type="match status" value="10"/>
</dbReference>
<accession>A0A1J1HEE2</accession>
<evidence type="ECO:0000256" key="1">
    <source>
        <dbReference type="SAM" id="SignalP"/>
    </source>
</evidence>
<dbReference type="GO" id="GO:0005886">
    <property type="term" value="C:plasma membrane"/>
    <property type="evidence" value="ECO:0007669"/>
    <property type="project" value="TreeGrafter"/>
</dbReference>
<evidence type="ECO:0000313" key="4">
    <source>
        <dbReference type="Proteomes" id="UP000183832"/>
    </source>
</evidence>
<dbReference type="Gene3D" id="6.20.200.20">
    <property type="match status" value="3"/>
</dbReference>
<dbReference type="PROSITE" id="PS50184">
    <property type="entry name" value="VWFC_2"/>
    <property type="match status" value="5"/>
</dbReference>
<dbReference type="OrthoDB" id="6132182at2759"/>
<dbReference type="EMBL" id="CVRI01000001">
    <property type="protein sequence ID" value="CRK86365.1"/>
    <property type="molecule type" value="Genomic_DNA"/>
</dbReference>
<dbReference type="PANTHER" id="PTHR46439:SF1">
    <property type="entry name" value="CYSTEINE-RICH MOTOR NEURON 1 PROTEIN"/>
    <property type="match status" value="1"/>
</dbReference>
<dbReference type="Gene3D" id="2.10.70.10">
    <property type="entry name" value="Complement Module, domain 1"/>
    <property type="match status" value="3"/>
</dbReference>
<feature type="domain" description="VWFC" evidence="2">
    <location>
        <begin position="210"/>
        <end position="271"/>
    </location>
</feature>
<organism evidence="3 4">
    <name type="scientific">Clunio marinus</name>
    <dbReference type="NCBI Taxonomy" id="568069"/>
    <lineage>
        <taxon>Eukaryota</taxon>
        <taxon>Metazoa</taxon>
        <taxon>Ecdysozoa</taxon>
        <taxon>Arthropoda</taxon>
        <taxon>Hexapoda</taxon>
        <taxon>Insecta</taxon>
        <taxon>Pterygota</taxon>
        <taxon>Neoptera</taxon>
        <taxon>Endopterygota</taxon>
        <taxon>Diptera</taxon>
        <taxon>Nematocera</taxon>
        <taxon>Chironomoidea</taxon>
        <taxon>Chironomidae</taxon>
        <taxon>Clunio</taxon>
    </lineage>
</organism>
<dbReference type="SUPFAM" id="SSF57603">
    <property type="entry name" value="FnI-like domain"/>
    <property type="match status" value="10"/>
</dbReference>
<dbReference type="Pfam" id="PF23334">
    <property type="entry name" value="VWC2L_2nd"/>
    <property type="match status" value="5"/>
</dbReference>
<dbReference type="Proteomes" id="UP000183832">
    <property type="component" value="Unassembled WGS sequence"/>
</dbReference>
<reference evidence="3 4" key="1">
    <citation type="submission" date="2015-04" db="EMBL/GenBank/DDBJ databases">
        <authorList>
            <person name="Syromyatnikov M.Y."/>
            <person name="Popov V.N."/>
        </authorList>
    </citation>
    <scope>NUCLEOTIDE SEQUENCE [LARGE SCALE GENOMIC DNA]</scope>
</reference>
<dbReference type="InterPro" id="IPR001007">
    <property type="entry name" value="VWF_dom"/>
</dbReference>
<feature type="domain" description="VWFC" evidence="2">
    <location>
        <begin position="399"/>
        <end position="461"/>
    </location>
</feature>
<name>A0A1J1HEE2_9DIPT</name>
<dbReference type="STRING" id="568069.A0A1J1HEE2"/>
<evidence type="ECO:0000313" key="3">
    <source>
        <dbReference type="EMBL" id="CRK86365.1"/>
    </source>
</evidence>
<feature type="domain" description="VWFC" evidence="2">
    <location>
        <begin position="274"/>
        <end position="334"/>
    </location>
</feature>
<proteinExistence type="predicted"/>
<sequence>MNSFRLIYLVVLLTLCQAATAQNKGRRKGCQVGDVFYKHGHDNPCRLCTCFGDEVACAIIDCARPPENCEPIYVEGQCCPEYDCGEGCEVDGILYENGVVIPNDDPCRFCTCEMNQEICAIQDCAAPPERCEQIFVEGQCCPDFDCDIGCEVDGVLYKNGEDIPDNDPCVFCSCFDNNIQCAAIACGFPAENCEPIYIEGQCCPDFKCIEECTVGGVVYQNGDSIPDENPCKNCWCSNGEEHCVFESCEPTPEGCEEVSLEGKCCPAFECPLDCVIKGESFRNGQPIPDNDPCKECFCADGEEICVVYACQGPLSEDCQAVFTEGRCCPEFVCPNTCTIDDVVYQNEQSIPQKDPCTSCFCFDGLVTCSTTACLGPPIQENCELIVDEEKCCPTYACESDCIIGGVLYKDGEDINYDNPCKICKCSQGREICAAIDCPPPPESFCKPIYHEDQCCPDYDCSHGCNYKGEFYPDGFDVPSDDPCEHCECDDDEIVCYYQDCPAPPDYCEGVPIPGQCCRDYSDCGCLFRDVFYESGQAIHSKNPCEFCMCYGNAVECAYMSCVAPPQGCDVRPLPGQCCADISKFSSKNKKRRGCFENGHYYRNGEIIPRDDPCEKCICRRGEIRCKAKTCCKPPPFPGCEGRVIPGQCCPDYTQCELDCSRVLCEGPPYPGCEGVEVPGQCCRDYSNCEVCPEDAIDCRLVKCAGPPRENINCEGIFRPCKCCADFSHCCAAVSCLAPPPGCEPRENPFQCCPDVSHC</sequence>
<feature type="domain" description="VWFC" evidence="2">
    <location>
        <begin position="592"/>
        <end position="656"/>
    </location>
</feature>
<dbReference type="PANTHER" id="PTHR46439">
    <property type="entry name" value="CYSTEINE-RICH MOTOR NEURON 1 PROTEIN"/>
    <property type="match status" value="1"/>
</dbReference>